<dbReference type="InterPro" id="IPR001129">
    <property type="entry name" value="Membr-assoc_MAPEG"/>
</dbReference>
<dbReference type="Proteomes" id="UP000288725">
    <property type="component" value="Unassembled WGS sequence"/>
</dbReference>
<comment type="caution">
    <text evidence="6">The sequence shown here is derived from an EMBL/GenBank/DDBJ whole genome shotgun (WGS) entry which is preliminary data.</text>
</comment>
<dbReference type="EMBL" id="RSDZ01000050">
    <property type="protein sequence ID" value="RXG46486.1"/>
    <property type="molecule type" value="Genomic_DNA"/>
</dbReference>
<evidence type="ECO:0000256" key="3">
    <source>
        <dbReference type="ARBA" id="ARBA00022989"/>
    </source>
</evidence>
<keyword evidence="3 5" id="KW-1133">Transmembrane helix</keyword>
<dbReference type="PANTHER" id="PTHR35371">
    <property type="entry name" value="INNER MEMBRANE PROTEIN"/>
    <property type="match status" value="1"/>
</dbReference>
<organism evidence="6 7">
    <name type="scientific">Verticillium dahliae</name>
    <name type="common">Verticillium wilt</name>
    <dbReference type="NCBI Taxonomy" id="27337"/>
    <lineage>
        <taxon>Eukaryota</taxon>
        <taxon>Fungi</taxon>
        <taxon>Dikarya</taxon>
        <taxon>Ascomycota</taxon>
        <taxon>Pezizomycotina</taxon>
        <taxon>Sordariomycetes</taxon>
        <taxon>Hypocreomycetidae</taxon>
        <taxon>Glomerellales</taxon>
        <taxon>Plectosphaerellaceae</taxon>
        <taxon>Verticillium</taxon>
    </lineage>
</organism>
<keyword evidence="4 5" id="KW-0472">Membrane</keyword>
<dbReference type="PANTHER" id="PTHR35371:SF1">
    <property type="entry name" value="BLR7753 PROTEIN"/>
    <property type="match status" value="1"/>
</dbReference>
<accession>A0A444RZ85</accession>
<evidence type="ECO:0000256" key="2">
    <source>
        <dbReference type="ARBA" id="ARBA00022692"/>
    </source>
</evidence>
<dbReference type="SUPFAM" id="SSF161084">
    <property type="entry name" value="MAPEG domain-like"/>
    <property type="match status" value="1"/>
</dbReference>
<evidence type="ECO:0000256" key="1">
    <source>
        <dbReference type="ARBA" id="ARBA00004370"/>
    </source>
</evidence>
<dbReference type="AlphaFoldDB" id="A0A444RZ85"/>
<keyword evidence="2 5" id="KW-0812">Transmembrane</keyword>
<dbReference type="Gene3D" id="1.20.120.550">
    <property type="entry name" value="Membrane associated eicosanoid/glutathione metabolism-like domain"/>
    <property type="match status" value="1"/>
</dbReference>
<gene>
    <name evidence="6" type="ORF">VDGE_05927</name>
</gene>
<evidence type="ECO:0000313" key="6">
    <source>
        <dbReference type="EMBL" id="RXG46486.1"/>
    </source>
</evidence>
<dbReference type="InterPro" id="IPR023352">
    <property type="entry name" value="MAPEG-like_dom_sf"/>
</dbReference>
<protein>
    <submittedName>
        <fullName evidence="6">Uncharacterized protein</fullName>
    </submittedName>
</protein>
<reference evidence="6 7" key="1">
    <citation type="submission" date="2018-12" db="EMBL/GenBank/DDBJ databases">
        <title>Genome of Verticillium dahliae isolate Getta Getta.</title>
        <authorList>
            <person name="Gardiner D.M."/>
        </authorList>
    </citation>
    <scope>NUCLEOTIDE SEQUENCE [LARGE SCALE GENOMIC DNA]</scope>
    <source>
        <strain evidence="6 7">Getta Getta</strain>
    </source>
</reference>
<dbReference type="Pfam" id="PF01124">
    <property type="entry name" value="MAPEG"/>
    <property type="match status" value="1"/>
</dbReference>
<comment type="subcellular location">
    <subcellularLocation>
        <location evidence="1">Membrane</location>
    </subcellularLocation>
</comment>
<evidence type="ECO:0000313" key="7">
    <source>
        <dbReference type="Proteomes" id="UP000288725"/>
    </source>
</evidence>
<feature type="transmembrane region" description="Helical" evidence="5">
    <location>
        <begin position="108"/>
        <end position="127"/>
    </location>
</feature>
<dbReference type="GO" id="GO:0016020">
    <property type="term" value="C:membrane"/>
    <property type="evidence" value="ECO:0007669"/>
    <property type="project" value="UniProtKB-SubCell"/>
</dbReference>
<evidence type="ECO:0000256" key="4">
    <source>
        <dbReference type="ARBA" id="ARBA00023136"/>
    </source>
</evidence>
<feature type="transmembrane region" description="Helical" evidence="5">
    <location>
        <begin position="203"/>
        <end position="227"/>
    </location>
</feature>
<evidence type="ECO:0000256" key="5">
    <source>
        <dbReference type="SAM" id="Phobius"/>
    </source>
</evidence>
<sequence>MNVACQSSITKGLNLAQTELSSHTVPVTFLIARAPNPTPLRQPARAMTWQPRSLQQRIRDDKTLDKPIEERIVRAENASANGFEALGNFAGGVVVAHVAGVDASTINILFLAYSASRVFYTFVYVVLQEIFKRIATKALASFIYAPNKAGLLSAPALSVIKPQPLIRHFANACRKRLSAPLLRSYPKQSARQHQDTMSPFSKFVLGLSLVTAILGAAVPVITVPATISTVTGPVSHAATDTSISCIKDWCQDGVSMCLYWGGVTSWDVSHGVIPGMTQTVFSEPCTVPAAASTAVTNVSDDDEILDSKADIEFNGLSLVTAKAVVDSTSSTVGNETTTPSTSSVLCNPTYCQDSTLYCHYWAGVTGWDVSLGLVPGMQRSSIGECESVTGSASLVDSATATATATATVTAS</sequence>
<name>A0A444RZ85_VERDA</name>
<proteinExistence type="predicted"/>